<protein>
    <recommendedName>
        <fullName evidence="7">Bactericidal permeability-increasing protein</fullName>
    </recommendedName>
</protein>
<dbReference type="SMART" id="SM00328">
    <property type="entry name" value="BPI1"/>
    <property type="match status" value="1"/>
</dbReference>
<dbReference type="KEGG" id="obi:106875603"/>
<evidence type="ECO:0000256" key="2">
    <source>
        <dbReference type="ARBA" id="ARBA00023157"/>
    </source>
</evidence>
<feature type="signal peptide" evidence="3">
    <location>
        <begin position="1"/>
        <end position="22"/>
    </location>
</feature>
<dbReference type="InterPro" id="IPR017942">
    <property type="entry name" value="Lipid-bd_serum_glycop_N"/>
</dbReference>
<dbReference type="SUPFAM" id="SSF55394">
    <property type="entry name" value="Bactericidal permeability-increasing protein, BPI"/>
    <property type="match status" value="2"/>
</dbReference>
<evidence type="ECO:0008006" key="7">
    <source>
        <dbReference type="Google" id="ProtNLM"/>
    </source>
</evidence>
<accession>A0A0L8GPI1</accession>
<evidence type="ECO:0000259" key="4">
    <source>
        <dbReference type="SMART" id="SM00328"/>
    </source>
</evidence>
<feature type="chain" id="PRO_5005583218" description="Bactericidal permeability-increasing protein" evidence="3">
    <location>
        <begin position="23"/>
        <end position="480"/>
    </location>
</feature>
<keyword evidence="2" id="KW-1015">Disulfide bond</keyword>
<dbReference type="InterPro" id="IPR017943">
    <property type="entry name" value="Bactericidal_perm-incr_a/b_dom"/>
</dbReference>
<evidence type="ECO:0000256" key="3">
    <source>
        <dbReference type="SAM" id="SignalP"/>
    </source>
</evidence>
<sequence>MLTDVFLSFVILGLFLMKTSSAGDPGVVTRITQKGLDYASTIGFTQLHEQFKSIRKIPNIVHTGDTYYSLTNLYVDKLTKPHGSIAFVPGHGLKWSMTIPNAQITGNWRYSKKLWFFRVGDAGSMKINMPETHVEIIIKLTKTPHGAPDVKATHCSCDIAFDLDTYNWFYNFVIFLFKGTIRSVLRHQMCEKAVAVINDNGYEQIINFPLQVPIGYDFMLDYRLVNDPLLTTLYMQLEHKAKISWFNDNDVIPFHPGHLPYVSDNGKMIYVVISNYVVDSWSFAAHKHHVLQYVFSSKHLPAAQSELLMTTCSEETICIGRLIPQIGESFPNSETTVEISAISRPKIHFQSDNIELNINGLLRFLVHLQNTSHVDAFGIRVELHGNVKALVNSSQLFYKVHSMSFQVGDSGGHYLRNIDVQSLKPLIELVIQGYLVPLINDYGAKGIPLVIPQKVSFRDTELTLMENAAVIGTDLIIHEV</sequence>
<dbReference type="OrthoDB" id="6128836at2759"/>
<dbReference type="GO" id="GO:0008289">
    <property type="term" value="F:lipid binding"/>
    <property type="evidence" value="ECO:0007669"/>
    <property type="project" value="InterPro"/>
</dbReference>
<dbReference type="Gene3D" id="3.15.20.10">
    <property type="entry name" value="Bactericidal permeability-increasing protein, domain 2"/>
    <property type="match status" value="1"/>
</dbReference>
<evidence type="ECO:0000313" key="6">
    <source>
        <dbReference type="EMBL" id="KOF78729.1"/>
    </source>
</evidence>
<dbReference type="InterPro" id="IPR001124">
    <property type="entry name" value="Lipid-bd_serum_glycop_C"/>
</dbReference>
<feature type="domain" description="Lipid-binding serum glycoprotein N-terminal" evidence="4">
    <location>
        <begin position="30"/>
        <end position="248"/>
    </location>
</feature>
<dbReference type="Gene3D" id="3.15.10.10">
    <property type="entry name" value="Bactericidal permeability-increasing protein, domain 1"/>
    <property type="match status" value="1"/>
</dbReference>
<name>A0A0L8GPI1_OCTBM</name>
<organism evidence="6">
    <name type="scientific">Octopus bimaculoides</name>
    <name type="common">California two-spotted octopus</name>
    <dbReference type="NCBI Taxonomy" id="37653"/>
    <lineage>
        <taxon>Eukaryota</taxon>
        <taxon>Metazoa</taxon>
        <taxon>Spiralia</taxon>
        <taxon>Lophotrochozoa</taxon>
        <taxon>Mollusca</taxon>
        <taxon>Cephalopoda</taxon>
        <taxon>Coleoidea</taxon>
        <taxon>Octopodiformes</taxon>
        <taxon>Octopoda</taxon>
        <taxon>Incirrata</taxon>
        <taxon>Octopodidae</taxon>
        <taxon>Octopus</taxon>
    </lineage>
</organism>
<dbReference type="PANTHER" id="PTHR10504">
    <property type="entry name" value="BACTERICIDAL PERMEABILITY-INCREASING BPI PROTEIN-RELATED"/>
    <property type="match status" value="1"/>
</dbReference>
<dbReference type="GO" id="GO:0005615">
    <property type="term" value="C:extracellular space"/>
    <property type="evidence" value="ECO:0007669"/>
    <property type="project" value="TreeGrafter"/>
</dbReference>
<evidence type="ECO:0000259" key="5">
    <source>
        <dbReference type="SMART" id="SM00329"/>
    </source>
</evidence>
<proteinExistence type="inferred from homology"/>
<evidence type="ECO:0000256" key="1">
    <source>
        <dbReference type="ARBA" id="ARBA00007292"/>
    </source>
</evidence>
<dbReference type="Pfam" id="PF01273">
    <property type="entry name" value="LBP_BPI_CETP"/>
    <property type="match status" value="1"/>
</dbReference>
<dbReference type="InterPro" id="IPR032942">
    <property type="entry name" value="BPI/LBP/Plunc"/>
</dbReference>
<dbReference type="OMA" id="NCSALIA"/>
<reference evidence="6" key="1">
    <citation type="submission" date="2015-07" db="EMBL/GenBank/DDBJ databases">
        <title>MeaNS - Measles Nucleotide Surveillance Program.</title>
        <authorList>
            <person name="Tran T."/>
            <person name="Druce J."/>
        </authorList>
    </citation>
    <scope>NUCLEOTIDE SEQUENCE</scope>
    <source>
        <strain evidence="6">UCB-OBI-ISO-001</strain>
        <tissue evidence="6">Gonad</tissue>
    </source>
</reference>
<dbReference type="AlphaFoldDB" id="A0A0L8GPI1"/>
<comment type="similarity">
    <text evidence="1">Belongs to the BPI/LBP/Plunc superfamily. BPI/LBP family.</text>
</comment>
<dbReference type="PANTHER" id="PTHR10504:SF131">
    <property type="entry name" value="BPI2 DOMAIN-CONTAINING PROTEIN"/>
    <property type="match status" value="1"/>
</dbReference>
<keyword evidence="3" id="KW-0732">Signal</keyword>
<dbReference type="SMART" id="SM00329">
    <property type="entry name" value="BPI2"/>
    <property type="match status" value="1"/>
</dbReference>
<feature type="domain" description="Lipid-binding serum glycoprotein C-terminal" evidence="5">
    <location>
        <begin position="263"/>
        <end position="473"/>
    </location>
</feature>
<dbReference type="Pfam" id="PF02886">
    <property type="entry name" value="LBP_BPI_CETP_C"/>
    <property type="match status" value="1"/>
</dbReference>
<dbReference type="EMBL" id="KQ420966">
    <property type="protein sequence ID" value="KOF78729.1"/>
    <property type="molecule type" value="Genomic_DNA"/>
</dbReference>
<gene>
    <name evidence="6" type="ORF">OCBIM_22030371mg</name>
</gene>